<evidence type="ECO:0000313" key="2">
    <source>
        <dbReference type="EMBL" id="NMH96565.1"/>
    </source>
</evidence>
<organism evidence="2 3">
    <name type="scientific">Pseudonocardia acidicola</name>
    <dbReference type="NCBI Taxonomy" id="2724939"/>
    <lineage>
        <taxon>Bacteria</taxon>
        <taxon>Bacillati</taxon>
        <taxon>Actinomycetota</taxon>
        <taxon>Actinomycetes</taxon>
        <taxon>Pseudonocardiales</taxon>
        <taxon>Pseudonocardiaceae</taxon>
        <taxon>Pseudonocardia</taxon>
    </lineage>
</organism>
<sequence>MTSPVRQHLPASDTAAVNLAALLDHDRLHPTPLPLDLRDPAVRAIIALFVELKTNEDLDGGWNGGDTVTTVERWFSRLGIDPAQSGTAFVLDLVRRTAGTGQPSSTAQDKAGLAAAALEAYRSRTGARAGDFADPEVFAEVAGDLIADLFHLADQAGLAPEALIDTARRHHDYEVDSGTEDEAGQQAPAIDEEIDMDRVAQLVRAAGVTCVLDTSGGGCATIWAGPTREEPGYGTRSAAIAGPGMFGWGQRPSTASISDFYIGPDDNGEADAVSTRRVGARTEAQIAALIIAQARREDPTQPLSCDEIEALGLDGTARRD</sequence>
<evidence type="ECO:0000256" key="1">
    <source>
        <dbReference type="SAM" id="MobiDB-lite"/>
    </source>
</evidence>
<dbReference type="Proteomes" id="UP000820669">
    <property type="component" value="Unassembled WGS sequence"/>
</dbReference>
<reference evidence="2 3" key="1">
    <citation type="submission" date="2020-04" db="EMBL/GenBank/DDBJ databases">
        <authorList>
            <person name="Klaysubun C."/>
            <person name="Duangmal K."/>
            <person name="Lipun K."/>
        </authorList>
    </citation>
    <scope>NUCLEOTIDE SEQUENCE [LARGE SCALE GENOMIC DNA]</scope>
    <source>
        <strain evidence="2 3">K10HN5</strain>
    </source>
</reference>
<evidence type="ECO:0000313" key="3">
    <source>
        <dbReference type="Proteomes" id="UP000820669"/>
    </source>
</evidence>
<comment type="caution">
    <text evidence="2">The sequence shown here is derived from an EMBL/GenBank/DDBJ whole genome shotgun (WGS) entry which is preliminary data.</text>
</comment>
<feature type="region of interest" description="Disordered" evidence="1">
    <location>
        <begin position="297"/>
        <end position="320"/>
    </location>
</feature>
<keyword evidence="3" id="KW-1185">Reference proteome</keyword>
<proteinExistence type="predicted"/>
<accession>A0ABX1S4Q4</accession>
<name>A0ABX1S4Q4_9PSEU</name>
<dbReference type="RefSeq" id="WP_169379949.1">
    <property type="nucleotide sequence ID" value="NZ_JAAXLA010000005.1"/>
</dbReference>
<dbReference type="EMBL" id="JAAXLA010000005">
    <property type="protein sequence ID" value="NMH96565.1"/>
    <property type="molecule type" value="Genomic_DNA"/>
</dbReference>
<gene>
    <name evidence="2" type="ORF">HF526_04430</name>
</gene>
<protein>
    <submittedName>
        <fullName evidence="2">Uncharacterized protein</fullName>
    </submittedName>
</protein>